<feature type="domain" description="PLAT" evidence="17">
    <location>
        <begin position="27"/>
        <end position="163"/>
    </location>
</feature>
<keyword evidence="9 15" id="KW-0223">Dioxygenase</keyword>
<dbReference type="FunFam" id="1.20.245.10:FF:000002">
    <property type="entry name" value="Lipoxygenase"/>
    <property type="match status" value="1"/>
</dbReference>
<dbReference type="eggNOG" id="ENOG502QQSP">
    <property type="taxonomic scope" value="Eukaryota"/>
</dbReference>
<evidence type="ECO:0000256" key="15">
    <source>
        <dbReference type="RuleBase" id="RU003974"/>
    </source>
</evidence>
<dbReference type="PRINTS" id="PR00468">
    <property type="entry name" value="PLTLPOXGNASE"/>
</dbReference>
<comment type="function">
    <text evidence="16">Plant lipoxygenase may be involved in a number of diverse aspects of plant physiology including growth and development, pest resistance, and senescence or responses to wounding.</text>
</comment>
<dbReference type="SUPFAM" id="SSF49723">
    <property type="entry name" value="Lipase/lipooxygenase domain (PLAT/LH2 domain)"/>
    <property type="match status" value="1"/>
</dbReference>
<dbReference type="InterPro" id="IPR020834">
    <property type="entry name" value="LipOase_CS"/>
</dbReference>
<organism evidence="19 20">
    <name type="scientific">Phaseolus vulgaris</name>
    <name type="common">Kidney bean</name>
    <name type="synonym">French bean</name>
    <dbReference type="NCBI Taxonomy" id="3885"/>
    <lineage>
        <taxon>Eukaryota</taxon>
        <taxon>Viridiplantae</taxon>
        <taxon>Streptophyta</taxon>
        <taxon>Embryophyta</taxon>
        <taxon>Tracheophyta</taxon>
        <taxon>Spermatophyta</taxon>
        <taxon>Magnoliopsida</taxon>
        <taxon>eudicotyledons</taxon>
        <taxon>Gunneridae</taxon>
        <taxon>Pentapetalae</taxon>
        <taxon>rosids</taxon>
        <taxon>fabids</taxon>
        <taxon>Fabales</taxon>
        <taxon>Fabaceae</taxon>
        <taxon>Papilionoideae</taxon>
        <taxon>50 kb inversion clade</taxon>
        <taxon>NPAAA clade</taxon>
        <taxon>indigoferoid/millettioid clade</taxon>
        <taxon>Phaseoleae</taxon>
        <taxon>Phaseolus</taxon>
    </lineage>
</organism>
<keyword evidence="7 16" id="KW-0925">Oxylipin biosynthesis</keyword>
<protein>
    <recommendedName>
        <fullName evidence="16">Lipoxygenase</fullName>
        <ecNumber evidence="16">1.13.11.-</ecNumber>
    </recommendedName>
</protein>
<evidence type="ECO:0000256" key="4">
    <source>
        <dbReference type="ARBA" id="ARBA00022490"/>
    </source>
</evidence>
<keyword evidence="12" id="KW-0443">Lipid metabolism</keyword>
<dbReference type="Gene3D" id="3.10.450.60">
    <property type="match status" value="1"/>
</dbReference>
<dbReference type="PROSITE" id="PS00711">
    <property type="entry name" value="LIPOXYGENASE_1"/>
    <property type="match status" value="1"/>
</dbReference>
<comment type="pathway">
    <text evidence="16">Lipid metabolism; oxylipin biosynthesis.</text>
</comment>
<dbReference type="AlphaFoldDB" id="V7APJ6"/>
<dbReference type="PROSITE" id="PS50095">
    <property type="entry name" value="PLAT"/>
    <property type="match status" value="1"/>
</dbReference>
<evidence type="ECO:0000256" key="1">
    <source>
        <dbReference type="ARBA" id="ARBA00001962"/>
    </source>
</evidence>
<dbReference type="InterPro" id="IPR027433">
    <property type="entry name" value="Lipoxygenase_dom_3"/>
</dbReference>
<dbReference type="GO" id="GO:0046872">
    <property type="term" value="F:metal ion binding"/>
    <property type="evidence" value="ECO:0007669"/>
    <property type="project" value="UniProtKB-UniRule"/>
</dbReference>
<evidence type="ECO:0000259" key="18">
    <source>
        <dbReference type="PROSITE" id="PS51393"/>
    </source>
</evidence>
<keyword evidence="10 15" id="KW-0560">Oxidoreductase</keyword>
<keyword evidence="20" id="KW-1185">Reference proteome</keyword>
<comment type="similarity">
    <text evidence="3 15">Belongs to the lipoxygenase family.</text>
</comment>
<dbReference type="GO" id="GO:0016702">
    <property type="term" value="F:oxidoreductase activity, acting on single donors with incorporation of molecular oxygen, incorporation of two atoms of oxygen"/>
    <property type="evidence" value="ECO:0007669"/>
    <property type="project" value="InterPro"/>
</dbReference>
<name>V7APJ6_PHAVU</name>
<dbReference type="SMART" id="SM00308">
    <property type="entry name" value="LH2"/>
    <property type="match status" value="1"/>
</dbReference>
<comment type="cofactor">
    <cofactor evidence="1 15">
        <name>Fe cation</name>
        <dbReference type="ChEBI" id="CHEBI:24875"/>
    </cofactor>
</comment>
<dbReference type="InterPro" id="IPR001246">
    <property type="entry name" value="LipOase_plant"/>
</dbReference>
<feature type="domain" description="Lipoxygenase" evidence="18">
    <location>
        <begin position="164"/>
        <end position="845"/>
    </location>
</feature>
<dbReference type="OrthoDB" id="407298at2759"/>
<dbReference type="GO" id="GO:0006633">
    <property type="term" value="P:fatty acid biosynthetic process"/>
    <property type="evidence" value="ECO:0007669"/>
    <property type="project" value="UniProtKB-KW"/>
</dbReference>
<keyword evidence="4" id="KW-0963">Cytoplasm</keyword>
<dbReference type="Gene3D" id="1.20.245.10">
    <property type="entry name" value="Lipoxygenase-1, Domain 5"/>
    <property type="match status" value="1"/>
</dbReference>
<evidence type="ECO:0000256" key="8">
    <source>
        <dbReference type="ARBA" id="ARBA00022832"/>
    </source>
</evidence>
<dbReference type="Gene3D" id="4.10.372.10">
    <property type="entry name" value="Lipoxygenase-1, Domain 3"/>
    <property type="match status" value="1"/>
</dbReference>
<evidence type="ECO:0000313" key="20">
    <source>
        <dbReference type="Proteomes" id="UP000000226"/>
    </source>
</evidence>
<evidence type="ECO:0000256" key="7">
    <source>
        <dbReference type="ARBA" id="ARBA00022767"/>
    </source>
</evidence>
<keyword evidence="6 15" id="KW-0479">Metal-binding</keyword>
<dbReference type="InterPro" id="IPR036392">
    <property type="entry name" value="PLAT/LH2_dom_sf"/>
</dbReference>
<dbReference type="Pfam" id="PF00305">
    <property type="entry name" value="Lipoxygenase"/>
    <property type="match status" value="1"/>
</dbReference>
<dbReference type="OMA" id="CNSWVHN"/>
<dbReference type="GO" id="GO:0005737">
    <property type="term" value="C:cytoplasm"/>
    <property type="evidence" value="ECO:0007669"/>
    <property type="project" value="UniProtKB-SubCell"/>
</dbReference>
<keyword evidence="5 16" id="KW-0444">Lipid biosynthesis</keyword>
<dbReference type="EC" id="1.13.11.-" evidence="16"/>
<dbReference type="EMBL" id="CM002297">
    <property type="protein sequence ID" value="ESW07504.1"/>
    <property type="molecule type" value="Genomic_DNA"/>
</dbReference>
<accession>V7APJ6</accession>
<keyword evidence="13 16" id="KW-0275">Fatty acid biosynthesis</keyword>
<dbReference type="SUPFAM" id="SSF48484">
    <property type="entry name" value="Lipoxigenase"/>
    <property type="match status" value="1"/>
</dbReference>
<dbReference type="Pfam" id="PF01477">
    <property type="entry name" value="PLAT"/>
    <property type="match status" value="1"/>
</dbReference>
<dbReference type="PROSITE" id="PS00081">
    <property type="entry name" value="LIPOXYGENASE_2"/>
    <property type="match status" value="1"/>
</dbReference>
<dbReference type="STRING" id="3885.V7APJ6"/>
<dbReference type="InterPro" id="IPR013819">
    <property type="entry name" value="LipOase_C"/>
</dbReference>
<evidence type="ECO:0000256" key="3">
    <source>
        <dbReference type="ARBA" id="ARBA00009419"/>
    </source>
</evidence>
<evidence type="ECO:0000256" key="13">
    <source>
        <dbReference type="ARBA" id="ARBA00023160"/>
    </source>
</evidence>
<dbReference type="InterPro" id="IPR001024">
    <property type="entry name" value="PLAT/LH2_dom"/>
</dbReference>
<dbReference type="GO" id="GO:0031408">
    <property type="term" value="P:oxylipin biosynthetic process"/>
    <property type="evidence" value="ECO:0007669"/>
    <property type="project" value="UniProtKB-UniRule"/>
</dbReference>
<dbReference type="InterPro" id="IPR000907">
    <property type="entry name" value="LipOase"/>
</dbReference>
<proteinExistence type="inferred from homology"/>
<dbReference type="Proteomes" id="UP000000226">
    <property type="component" value="Chromosome 10"/>
</dbReference>
<evidence type="ECO:0000256" key="16">
    <source>
        <dbReference type="RuleBase" id="RU003975"/>
    </source>
</evidence>
<dbReference type="PANTHER" id="PTHR11771">
    <property type="entry name" value="LIPOXYGENASE"/>
    <property type="match status" value="1"/>
</dbReference>
<dbReference type="Gramene" id="ESW07504">
    <property type="protein sequence ID" value="ESW07504"/>
    <property type="gene ID" value="PHAVU_010G135300g"/>
</dbReference>
<keyword evidence="11 15" id="KW-0408">Iron</keyword>
<evidence type="ECO:0000259" key="17">
    <source>
        <dbReference type="PROSITE" id="PS50095"/>
    </source>
</evidence>
<evidence type="ECO:0000313" key="19">
    <source>
        <dbReference type="EMBL" id="ESW07504.1"/>
    </source>
</evidence>
<sequence>MSSIVVKVKLVKGKVVLIRKTLVETLTNPKALIGTGFKLINSFVDDITKSVSFKLISSTNSQDHPTNVAGKVGKDSHLENKASVLRTLEGTKEEFDIYFEWDHNEMGIPGAFYVTNLMSDEFFLVSLTLEYPTSDHDQNNIHFVCNSWVHNDHKTGRIFFANIPYLPKGTPVTLQKYREEELQNLKGDGTGKREKGDRIYDYDVYNDLGTLPIDKQEDHPVLGGPKYPYPRRVRTGRKLIHNNNNGGEYEELAEDNYVPRDESFSNVKGKEFRELGKESLGRIQPLLLSLYLKTTTNEFNGFEEVQKMYEGGVNLPISITGNATPSVLQFPLPNVIKESKFAWMTDEEFAREMIAGVNPVVIRRLKLEDIISISPYKPLCNCTQPSTITKEQLEINMDEVKVDEALVDGKLFILDYYDAFMPYLTKINELPSAKAYATRTFLYLKEDGTLKPLAIELSKPHKCGDIYLGIESIVVKPADRGVESTIWQLAKAHVVVNDTNYHQLISHWLNTHAAIEPFAIATHRNLSVLHPIYKLLHPHFRDTININALARKSLITAGGILEQTFLPGPYAMEMSSAVYKNWVFTDQALPNDLIKRGMAVKDDSVPHGLRLLIKDYPYAVDGLEIWNAIKLWVQKYVSLYYSDDDAVQQDDELKNWWKEVVEKGHPDLEAAQWPEMKTSQELVETCTTIIWIASALHAAVNFGQYPYGGYILNHPTQSRRWIPKEGTPEYDEMSKKPQEAFLKTITPKYQTVVDLSVLELLSTHSSDEVYLGQRDTLDWTGDQKAKVAFTSFTERLKQIEDDISERNLNQELKNRTGPIKFPYTVLLPTSEKGITFRGIPNSISI</sequence>
<evidence type="ECO:0000256" key="5">
    <source>
        <dbReference type="ARBA" id="ARBA00022516"/>
    </source>
</evidence>
<evidence type="ECO:0000256" key="6">
    <source>
        <dbReference type="ARBA" id="ARBA00022723"/>
    </source>
</evidence>
<dbReference type="Gene3D" id="2.60.60.20">
    <property type="entry name" value="PLAT/LH2 domain"/>
    <property type="match status" value="1"/>
</dbReference>
<comment type="caution">
    <text evidence="14">Lacks conserved residue(s) required for the propagation of feature annotation.</text>
</comment>
<dbReference type="Gene3D" id="4.10.375.10">
    <property type="entry name" value="Lipoxygenase-1, Domain 2"/>
    <property type="match status" value="1"/>
</dbReference>
<dbReference type="InterPro" id="IPR020833">
    <property type="entry name" value="LipOase_Fe_BS"/>
</dbReference>
<gene>
    <name evidence="19" type="ORF">PHAVU_010G135300g</name>
</gene>
<dbReference type="InterPro" id="IPR036226">
    <property type="entry name" value="LipOase_C_sf"/>
</dbReference>
<dbReference type="SMR" id="V7APJ6"/>
<evidence type="ECO:0000256" key="9">
    <source>
        <dbReference type="ARBA" id="ARBA00022964"/>
    </source>
</evidence>
<keyword evidence="8" id="KW-0276">Fatty acid metabolism</keyword>
<dbReference type="UniPathway" id="UPA00382"/>
<evidence type="ECO:0000256" key="11">
    <source>
        <dbReference type="ARBA" id="ARBA00023004"/>
    </source>
</evidence>
<dbReference type="GO" id="GO:0034440">
    <property type="term" value="P:lipid oxidation"/>
    <property type="evidence" value="ECO:0007669"/>
    <property type="project" value="InterPro"/>
</dbReference>
<evidence type="ECO:0000256" key="14">
    <source>
        <dbReference type="PROSITE-ProRule" id="PRU00152"/>
    </source>
</evidence>
<reference evidence="20" key="1">
    <citation type="journal article" date="2014" name="Nat. Genet.">
        <title>A reference genome for common bean and genome-wide analysis of dual domestications.</title>
        <authorList>
            <person name="Schmutz J."/>
            <person name="McClean P.E."/>
            <person name="Mamidi S."/>
            <person name="Wu G.A."/>
            <person name="Cannon S.B."/>
            <person name="Grimwood J."/>
            <person name="Jenkins J."/>
            <person name="Shu S."/>
            <person name="Song Q."/>
            <person name="Chavarro C."/>
            <person name="Torres-Torres M."/>
            <person name="Geffroy V."/>
            <person name="Moghaddam S.M."/>
            <person name="Gao D."/>
            <person name="Abernathy B."/>
            <person name="Barry K."/>
            <person name="Blair M."/>
            <person name="Brick M.A."/>
            <person name="Chovatia M."/>
            <person name="Gepts P."/>
            <person name="Goodstein D.M."/>
            <person name="Gonzales M."/>
            <person name="Hellsten U."/>
            <person name="Hyten D.L."/>
            <person name="Jia G."/>
            <person name="Kelly J.D."/>
            <person name="Kudrna D."/>
            <person name="Lee R."/>
            <person name="Richard M.M."/>
            <person name="Miklas P.N."/>
            <person name="Osorno J.M."/>
            <person name="Rodrigues J."/>
            <person name="Thareau V."/>
            <person name="Urrea C.A."/>
            <person name="Wang M."/>
            <person name="Yu Y."/>
            <person name="Zhang M."/>
            <person name="Wing R.A."/>
            <person name="Cregan P.B."/>
            <person name="Rokhsar D.S."/>
            <person name="Jackson S.A."/>
        </authorList>
    </citation>
    <scope>NUCLEOTIDE SEQUENCE [LARGE SCALE GENOMIC DNA]</scope>
    <source>
        <strain evidence="20">cv. G19833</strain>
    </source>
</reference>
<evidence type="ECO:0000256" key="12">
    <source>
        <dbReference type="ARBA" id="ARBA00023098"/>
    </source>
</evidence>
<evidence type="ECO:0000256" key="2">
    <source>
        <dbReference type="ARBA" id="ARBA00004496"/>
    </source>
</evidence>
<evidence type="ECO:0000256" key="10">
    <source>
        <dbReference type="ARBA" id="ARBA00023002"/>
    </source>
</evidence>
<dbReference type="PROSITE" id="PS51393">
    <property type="entry name" value="LIPOXYGENASE_3"/>
    <property type="match status" value="1"/>
</dbReference>
<dbReference type="PRINTS" id="PR00087">
    <property type="entry name" value="LIPOXYGENASE"/>
</dbReference>
<comment type="subcellular location">
    <subcellularLocation>
        <location evidence="2">Cytoplasm</location>
    </subcellularLocation>
</comment>